<dbReference type="Pfam" id="PF03473">
    <property type="entry name" value="MOSC"/>
    <property type="match status" value="1"/>
</dbReference>
<dbReference type="PANTHER" id="PTHR30212">
    <property type="entry name" value="PROTEIN YIIM"/>
    <property type="match status" value="1"/>
</dbReference>
<dbReference type="GO" id="GO:0003824">
    <property type="term" value="F:catalytic activity"/>
    <property type="evidence" value="ECO:0007669"/>
    <property type="project" value="InterPro"/>
</dbReference>
<dbReference type="SUPFAM" id="SSF50800">
    <property type="entry name" value="PK beta-barrel domain-like"/>
    <property type="match status" value="1"/>
</dbReference>
<accession>Q5LL58</accession>
<protein>
    <submittedName>
        <fullName evidence="2">MOSC domain protein</fullName>
    </submittedName>
</protein>
<feature type="domain" description="MOSC" evidence="1">
    <location>
        <begin position="40"/>
        <end position="176"/>
    </location>
</feature>
<evidence type="ECO:0000313" key="3">
    <source>
        <dbReference type="Proteomes" id="UP000001023"/>
    </source>
</evidence>
<keyword evidence="3" id="KW-1185">Reference proteome</keyword>
<dbReference type="HOGENOM" id="CLU_082566_1_1_5"/>
<dbReference type="EMBL" id="CP000032">
    <property type="protein sequence ID" value="AAV97305.1"/>
    <property type="molecule type" value="Genomic_DNA"/>
</dbReference>
<dbReference type="InterPro" id="IPR005302">
    <property type="entry name" value="MoCF_Sase_C"/>
</dbReference>
<dbReference type="PANTHER" id="PTHR30212:SF2">
    <property type="entry name" value="PROTEIN YIIM"/>
    <property type="match status" value="1"/>
</dbReference>
<evidence type="ECO:0000313" key="2">
    <source>
        <dbReference type="EMBL" id="AAV97305.1"/>
    </source>
</evidence>
<dbReference type="InterPro" id="IPR011037">
    <property type="entry name" value="Pyrv_Knase-like_insert_dom_sf"/>
</dbReference>
<dbReference type="GO" id="GO:0030170">
    <property type="term" value="F:pyridoxal phosphate binding"/>
    <property type="evidence" value="ECO:0007669"/>
    <property type="project" value="InterPro"/>
</dbReference>
<dbReference type="KEGG" id="sil:SPOA0169"/>
<dbReference type="PaxDb" id="246200-SPOA0169"/>
<dbReference type="PROSITE" id="PS51340">
    <property type="entry name" value="MOSC"/>
    <property type="match status" value="1"/>
</dbReference>
<dbReference type="InterPro" id="IPR052353">
    <property type="entry name" value="Benzoxazolinone_Detox_Enz"/>
</dbReference>
<reference evidence="2 3" key="1">
    <citation type="journal article" date="2004" name="Nature">
        <title>Genome sequence of Silicibacter pomeroyi reveals adaptations to the marine environment.</title>
        <authorList>
            <person name="Moran M.A."/>
            <person name="Buchan A."/>
            <person name="Gonzalez J.M."/>
            <person name="Heidelberg J.F."/>
            <person name="Whitman W.B."/>
            <person name="Kiene R.P."/>
            <person name="Henriksen J.R."/>
            <person name="King G.M."/>
            <person name="Belas R."/>
            <person name="Fuqua C."/>
            <person name="Brinkac L."/>
            <person name="Lewis M."/>
            <person name="Johri S."/>
            <person name="Weaver B."/>
            <person name="Pai G."/>
            <person name="Eisen J.A."/>
            <person name="Rahe E."/>
            <person name="Sheldon W.M."/>
            <person name="Ye W."/>
            <person name="Miller T.R."/>
            <person name="Carlton J."/>
            <person name="Rasko D.A."/>
            <person name="Paulsen I.T."/>
            <person name="Ren Q."/>
            <person name="Daugherty S.C."/>
            <person name="Deboy R.T."/>
            <person name="Dodson R.J."/>
            <person name="Durkin A.S."/>
            <person name="Madupu R."/>
            <person name="Nelson W.C."/>
            <person name="Sullivan S.A."/>
            <person name="Rosovitz M.J."/>
            <person name="Haft D.H."/>
            <person name="Selengut J."/>
            <person name="Ward N."/>
        </authorList>
    </citation>
    <scope>NUCLEOTIDE SEQUENCE [LARGE SCALE GENOMIC DNA]</scope>
    <source>
        <strain evidence="3">ATCC 700808 / DSM 15171 / DSS-3</strain>
        <plasmid evidence="3">Plasmid megaplasmid Spo</plasmid>
    </source>
</reference>
<gene>
    <name evidence="2" type="ordered locus">SPOA0169</name>
</gene>
<sequence>MSRTGPLMTEPTLNARIDGIFLGSVAERWPGRPPSAIGKTAVGGCREINEFGFIGDAQADLDHHGGHDKAIHHYPSDHYPSWIAEGQIPAEAVPAAFGENIVSVGITETNICIGDRLRLGTAIVEVSQGRQPCWKVSEHTGNAKMAYLFQKTGRTGWYYRVLEPGQVSPGDQISLIERHHPEWTVETVTRARLTRRITSKDAAALAELVVLAEGWRSAFARMAAGETHEDTDARLIG</sequence>
<keyword evidence="2" id="KW-0614">Plasmid</keyword>
<name>Q5LL58_RUEPO</name>
<geneLocation type="plasmid" evidence="3">
    <name>megaplasmid Spo</name>
</geneLocation>
<dbReference type="Proteomes" id="UP000001023">
    <property type="component" value="Plasmid megaplasmid"/>
</dbReference>
<dbReference type="GO" id="GO:0030151">
    <property type="term" value="F:molybdenum ion binding"/>
    <property type="evidence" value="ECO:0007669"/>
    <property type="project" value="InterPro"/>
</dbReference>
<dbReference type="AlphaFoldDB" id="Q5LL58"/>
<dbReference type="eggNOG" id="COG2258">
    <property type="taxonomic scope" value="Bacteria"/>
</dbReference>
<dbReference type="Gene3D" id="2.40.33.20">
    <property type="entry name" value="PK beta-barrel domain-like"/>
    <property type="match status" value="1"/>
</dbReference>
<reference evidence="2 3" key="2">
    <citation type="journal article" date="2014" name="Stand. Genomic Sci.">
        <title>An updated genome annotation for the model marine bacterium Ruegeria pomeroyi DSS-3.</title>
        <authorList>
            <person name="Rivers A.R."/>
            <person name="Smith C.B."/>
            <person name="Moran M.A."/>
        </authorList>
    </citation>
    <scope>GENOME REANNOTATION</scope>
    <source>
        <strain evidence="3">ATCC 700808 / DSM 15171 / DSS-3</strain>
        <plasmid evidence="3">Plasmid megaplasmid Spo</plasmid>
    </source>
</reference>
<evidence type="ECO:0000259" key="1">
    <source>
        <dbReference type="PROSITE" id="PS51340"/>
    </source>
</evidence>
<organism evidence="2 3">
    <name type="scientific">Ruegeria pomeroyi (strain ATCC 700808 / DSM 15171 / DSS-3)</name>
    <name type="common">Silicibacter pomeroyi</name>
    <dbReference type="NCBI Taxonomy" id="246200"/>
    <lineage>
        <taxon>Bacteria</taxon>
        <taxon>Pseudomonadati</taxon>
        <taxon>Pseudomonadota</taxon>
        <taxon>Alphaproteobacteria</taxon>
        <taxon>Rhodobacterales</taxon>
        <taxon>Roseobacteraceae</taxon>
        <taxon>Ruegeria</taxon>
    </lineage>
</organism>
<proteinExistence type="predicted"/>